<evidence type="ECO:0000313" key="2">
    <source>
        <dbReference type="EMBL" id="MBA9028448.1"/>
    </source>
</evidence>
<protein>
    <submittedName>
        <fullName evidence="2">Uncharacterized protein</fullName>
    </submittedName>
</protein>
<dbReference type="RefSeq" id="WP_182503582.1">
    <property type="nucleotide sequence ID" value="NZ_JACJHX010000014.1"/>
</dbReference>
<keyword evidence="1" id="KW-0812">Transmembrane</keyword>
<evidence type="ECO:0000256" key="1">
    <source>
        <dbReference type="SAM" id="Phobius"/>
    </source>
</evidence>
<dbReference type="EMBL" id="JACJHX010000014">
    <property type="protein sequence ID" value="MBA9028448.1"/>
    <property type="molecule type" value="Genomic_DNA"/>
</dbReference>
<dbReference type="Proteomes" id="UP000626697">
    <property type="component" value="Unassembled WGS sequence"/>
</dbReference>
<keyword evidence="3" id="KW-1185">Reference proteome</keyword>
<sequence length="69" mass="8035">MDQQIMRRLYGGIILVAGYKFIYGETGFFTQVLMNFFPTMNAKWFTGYLAVVFVMTFASTSNHVLWILH</sequence>
<organism evidence="2 3">
    <name type="scientific">Peribacillus huizhouensis</name>
    <dbReference type="NCBI Taxonomy" id="1501239"/>
    <lineage>
        <taxon>Bacteria</taxon>
        <taxon>Bacillati</taxon>
        <taxon>Bacillota</taxon>
        <taxon>Bacilli</taxon>
        <taxon>Bacillales</taxon>
        <taxon>Bacillaceae</taxon>
        <taxon>Peribacillus</taxon>
    </lineage>
</organism>
<keyword evidence="1" id="KW-1133">Transmembrane helix</keyword>
<proteinExistence type="predicted"/>
<keyword evidence="1" id="KW-0472">Membrane</keyword>
<reference evidence="2 3" key="1">
    <citation type="submission" date="2020-08" db="EMBL/GenBank/DDBJ databases">
        <title>Genomic Encyclopedia of Type Strains, Phase IV (KMG-IV): sequencing the most valuable type-strain genomes for metagenomic binning, comparative biology and taxonomic classification.</title>
        <authorList>
            <person name="Goeker M."/>
        </authorList>
    </citation>
    <scope>NUCLEOTIDE SEQUENCE [LARGE SCALE GENOMIC DNA]</scope>
    <source>
        <strain evidence="2 3">DSM 105481</strain>
    </source>
</reference>
<comment type="caution">
    <text evidence="2">The sequence shown here is derived from an EMBL/GenBank/DDBJ whole genome shotgun (WGS) entry which is preliminary data.</text>
</comment>
<name>A0ABR6CTT1_9BACI</name>
<feature type="transmembrane region" description="Helical" evidence="1">
    <location>
        <begin position="45"/>
        <end position="68"/>
    </location>
</feature>
<accession>A0ABR6CTT1</accession>
<feature type="transmembrane region" description="Helical" evidence="1">
    <location>
        <begin position="12"/>
        <end position="33"/>
    </location>
</feature>
<gene>
    <name evidence="2" type="ORF">HNP81_003768</name>
</gene>
<evidence type="ECO:0000313" key="3">
    <source>
        <dbReference type="Proteomes" id="UP000626697"/>
    </source>
</evidence>